<evidence type="ECO:0000313" key="1">
    <source>
        <dbReference type="EMBL" id="KAJ8017318.1"/>
    </source>
</evidence>
<dbReference type="Proteomes" id="UP001157502">
    <property type="component" value="Chromosome 1"/>
</dbReference>
<reference evidence="1" key="1">
    <citation type="submission" date="2021-05" db="EMBL/GenBank/DDBJ databases">
        <authorList>
            <person name="Pan Q."/>
            <person name="Jouanno E."/>
            <person name="Zahm M."/>
            <person name="Klopp C."/>
            <person name="Cabau C."/>
            <person name="Louis A."/>
            <person name="Berthelot C."/>
            <person name="Parey E."/>
            <person name="Roest Crollius H."/>
            <person name="Montfort J."/>
            <person name="Robinson-Rechavi M."/>
            <person name="Bouchez O."/>
            <person name="Lampietro C."/>
            <person name="Lopez Roques C."/>
            <person name="Donnadieu C."/>
            <person name="Postlethwait J."/>
            <person name="Bobe J."/>
            <person name="Dillon D."/>
            <person name="Chandos A."/>
            <person name="von Hippel F."/>
            <person name="Guiguen Y."/>
        </authorList>
    </citation>
    <scope>NUCLEOTIDE SEQUENCE</scope>
    <source>
        <strain evidence="1">YG-Jan2019</strain>
    </source>
</reference>
<dbReference type="EMBL" id="CM055728">
    <property type="protein sequence ID" value="KAJ8017318.1"/>
    <property type="molecule type" value="Genomic_DNA"/>
</dbReference>
<accession>A0ACC2HPB9</accession>
<protein>
    <submittedName>
        <fullName evidence="1">Uncharacterized protein</fullName>
    </submittedName>
</protein>
<gene>
    <name evidence="1" type="ORF">DPEC_G00016630</name>
</gene>
<proteinExistence type="predicted"/>
<evidence type="ECO:0000313" key="2">
    <source>
        <dbReference type="Proteomes" id="UP001157502"/>
    </source>
</evidence>
<organism evidence="1 2">
    <name type="scientific">Dallia pectoralis</name>
    <name type="common">Alaska blackfish</name>
    <dbReference type="NCBI Taxonomy" id="75939"/>
    <lineage>
        <taxon>Eukaryota</taxon>
        <taxon>Metazoa</taxon>
        <taxon>Chordata</taxon>
        <taxon>Craniata</taxon>
        <taxon>Vertebrata</taxon>
        <taxon>Euteleostomi</taxon>
        <taxon>Actinopterygii</taxon>
        <taxon>Neopterygii</taxon>
        <taxon>Teleostei</taxon>
        <taxon>Protacanthopterygii</taxon>
        <taxon>Esociformes</taxon>
        <taxon>Umbridae</taxon>
        <taxon>Dallia</taxon>
    </lineage>
</organism>
<sequence length="149" mass="15530">MEDCNSKIAVAYALVLPDISVTRYATLERSFGKVDTCSSKMSEHCEMNERQVSGSPSYRSGGSKQGSRGTAAATGAEAGLKTMLFWDWLVAPSGGAALNLAGPPATVNNGDDEEAIWNPGISAAMATEAGVSQETSNRRHGNCITAGDI</sequence>
<comment type="caution">
    <text evidence="1">The sequence shown here is derived from an EMBL/GenBank/DDBJ whole genome shotgun (WGS) entry which is preliminary data.</text>
</comment>
<name>A0ACC2HPB9_DALPE</name>
<keyword evidence="2" id="KW-1185">Reference proteome</keyword>